<organism evidence="1">
    <name type="scientific">uncultured Caudovirales phage</name>
    <dbReference type="NCBI Taxonomy" id="2100421"/>
    <lineage>
        <taxon>Viruses</taxon>
        <taxon>Duplodnaviria</taxon>
        <taxon>Heunggongvirae</taxon>
        <taxon>Uroviricota</taxon>
        <taxon>Caudoviricetes</taxon>
        <taxon>Peduoviridae</taxon>
        <taxon>Maltschvirus</taxon>
        <taxon>Maltschvirus maltsch</taxon>
    </lineage>
</organism>
<evidence type="ECO:0008006" key="2">
    <source>
        <dbReference type="Google" id="ProtNLM"/>
    </source>
</evidence>
<name>A0A6J7WZ14_9CAUD</name>
<sequence>MTGLHPDYGLTDDVRLAALQDAERFGVQWAAEAHRVSVPSIYKWRKVPALAEQIKAT</sequence>
<reference evidence="1" key="1">
    <citation type="submission" date="2020-05" db="EMBL/GenBank/DDBJ databases">
        <authorList>
            <person name="Chiriac C."/>
            <person name="Salcher M."/>
            <person name="Ghai R."/>
            <person name="Kavagutti S V."/>
        </authorList>
    </citation>
    <scope>NUCLEOTIDE SEQUENCE</scope>
</reference>
<protein>
    <recommendedName>
        <fullName evidence="2">Homeodomain-like domain containing protein</fullName>
    </recommendedName>
</protein>
<accession>A0A6J7WZ14</accession>
<dbReference type="EMBL" id="LR798304">
    <property type="protein sequence ID" value="CAB5223037.1"/>
    <property type="molecule type" value="Genomic_DNA"/>
</dbReference>
<evidence type="ECO:0000313" key="1">
    <source>
        <dbReference type="EMBL" id="CAB5223037.1"/>
    </source>
</evidence>
<proteinExistence type="predicted"/>
<gene>
    <name evidence="1" type="ORF">UFOVP373_50</name>
</gene>